<accession>A0A0F9IJX4</accession>
<evidence type="ECO:0000256" key="1">
    <source>
        <dbReference type="SAM" id="MobiDB-lite"/>
    </source>
</evidence>
<dbReference type="AlphaFoldDB" id="A0A0F9IJX4"/>
<sequence length="88" mass="9335">MNTKTKQRSTTVETPPPATKSPARRRRMITIPGTATGAVAADQIEGLSYGCVHADMRNGKSLTLPGGEKDVVPMARAAARGRTIDLTE</sequence>
<name>A0A0F9IJX4_9ZZZZ</name>
<dbReference type="EMBL" id="LAZR01012244">
    <property type="protein sequence ID" value="KKM27852.1"/>
    <property type="molecule type" value="Genomic_DNA"/>
</dbReference>
<proteinExistence type="predicted"/>
<organism evidence="2">
    <name type="scientific">marine sediment metagenome</name>
    <dbReference type="NCBI Taxonomy" id="412755"/>
    <lineage>
        <taxon>unclassified sequences</taxon>
        <taxon>metagenomes</taxon>
        <taxon>ecological metagenomes</taxon>
    </lineage>
</organism>
<gene>
    <name evidence="2" type="ORF">LCGC14_1570520</name>
</gene>
<comment type="caution">
    <text evidence="2">The sequence shown here is derived from an EMBL/GenBank/DDBJ whole genome shotgun (WGS) entry which is preliminary data.</text>
</comment>
<feature type="region of interest" description="Disordered" evidence="1">
    <location>
        <begin position="1"/>
        <end position="25"/>
    </location>
</feature>
<feature type="compositionally biased region" description="Polar residues" evidence="1">
    <location>
        <begin position="1"/>
        <end position="13"/>
    </location>
</feature>
<protein>
    <submittedName>
        <fullName evidence="2">Uncharacterized protein</fullName>
    </submittedName>
</protein>
<evidence type="ECO:0000313" key="2">
    <source>
        <dbReference type="EMBL" id="KKM27852.1"/>
    </source>
</evidence>
<reference evidence="2" key="1">
    <citation type="journal article" date="2015" name="Nature">
        <title>Complex archaea that bridge the gap between prokaryotes and eukaryotes.</title>
        <authorList>
            <person name="Spang A."/>
            <person name="Saw J.H."/>
            <person name="Jorgensen S.L."/>
            <person name="Zaremba-Niedzwiedzka K."/>
            <person name="Martijn J."/>
            <person name="Lind A.E."/>
            <person name="van Eijk R."/>
            <person name="Schleper C."/>
            <person name="Guy L."/>
            <person name="Ettema T.J."/>
        </authorList>
    </citation>
    <scope>NUCLEOTIDE SEQUENCE</scope>
</reference>